<dbReference type="EMBL" id="JBJXBP010000007">
    <property type="protein sequence ID" value="KAL3819624.1"/>
    <property type="molecule type" value="Genomic_DNA"/>
</dbReference>
<evidence type="ECO:0000256" key="2">
    <source>
        <dbReference type="ARBA" id="ARBA00006906"/>
    </source>
</evidence>
<dbReference type="Gene3D" id="3.20.20.70">
    <property type="entry name" value="Aldolase class I"/>
    <property type="match status" value="1"/>
</dbReference>
<keyword evidence="4" id="KW-0456">Lyase</keyword>
<dbReference type="InterPro" id="IPR013785">
    <property type="entry name" value="Aldolase_TIM"/>
</dbReference>
<protein>
    <recommendedName>
        <fullName evidence="8">KHG/KDPG aldolase</fullName>
    </recommendedName>
</protein>
<dbReference type="AlphaFoldDB" id="A0ABD3S549"/>
<dbReference type="CDD" id="cd00452">
    <property type="entry name" value="KDPG_aldolase"/>
    <property type="match status" value="1"/>
</dbReference>
<reference evidence="6 7" key="1">
    <citation type="submission" date="2024-12" db="EMBL/GenBank/DDBJ databases">
        <title>The unique morphological basis and parallel evolutionary history of personate flowers in Penstemon.</title>
        <authorList>
            <person name="Depatie T.H."/>
            <person name="Wessinger C.A."/>
        </authorList>
    </citation>
    <scope>NUCLEOTIDE SEQUENCE [LARGE SCALE GENOMIC DNA]</scope>
    <source>
        <strain evidence="6">WTNN_2</strain>
        <tissue evidence="6">Leaf</tissue>
    </source>
</reference>
<accession>A0ABD3S549</accession>
<comment type="similarity">
    <text evidence="2">Belongs to the KHG/KDPG aldolase family.</text>
</comment>
<dbReference type="SUPFAM" id="SSF51569">
    <property type="entry name" value="Aldolase"/>
    <property type="match status" value="1"/>
</dbReference>
<evidence type="ECO:0000313" key="6">
    <source>
        <dbReference type="EMBL" id="KAL3819624.1"/>
    </source>
</evidence>
<evidence type="ECO:0000256" key="3">
    <source>
        <dbReference type="ARBA" id="ARBA00011233"/>
    </source>
</evidence>
<name>A0ABD3S549_9LAMI</name>
<evidence type="ECO:0000256" key="4">
    <source>
        <dbReference type="ARBA" id="ARBA00023239"/>
    </source>
</evidence>
<proteinExistence type="inferred from homology"/>
<evidence type="ECO:0008006" key="8">
    <source>
        <dbReference type="Google" id="ProtNLM"/>
    </source>
</evidence>
<comment type="subunit">
    <text evidence="3">Homotrimer.</text>
</comment>
<evidence type="ECO:0000256" key="1">
    <source>
        <dbReference type="ARBA" id="ARBA00004761"/>
    </source>
</evidence>
<organism evidence="6 7">
    <name type="scientific">Penstemon smallii</name>
    <dbReference type="NCBI Taxonomy" id="265156"/>
    <lineage>
        <taxon>Eukaryota</taxon>
        <taxon>Viridiplantae</taxon>
        <taxon>Streptophyta</taxon>
        <taxon>Embryophyta</taxon>
        <taxon>Tracheophyta</taxon>
        <taxon>Spermatophyta</taxon>
        <taxon>Magnoliopsida</taxon>
        <taxon>eudicotyledons</taxon>
        <taxon>Gunneridae</taxon>
        <taxon>Pentapetalae</taxon>
        <taxon>asterids</taxon>
        <taxon>lamiids</taxon>
        <taxon>Lamiales</taxon>
        <taxon>Plantaginaceae</taxon>
        <taxon>Cheloneae</taxon>
        <taxon>Penstemon</taxon>
    </lineage>
</organism>
<evidence type="ECO:0000313" key="7">
    <source>
        <dbReference type="Proteomes" id="UP001634393"/>
    </source>
</evidence>
<comment type="pathway">
    <text evidence="1">Carbohydrate acid metabolism.</text>
</comment>
<keyword evidence="7" id="KW-1185">Reference proteome</keyword>
<dbReference type="Pfam" id="PF01081">
    <property type="entry name" value="Aldolase"/>
    <property type="match status" value="1"/>
</dbReference>
<dbReference type="PANTHER" id="PTHR30246:SF1">
    <property type="entry name" value="2-DEHYDRO-3-DEOXY-6-PHOSPHOGALACTONATE ALDOLASE-RELATED"/>
    <property type="match status" value="1"/>
</dbReference>
<keyword evidence="5" id="KW-0119">Carbohydrate metabolism</keyword>
<gene>
    <name evidence="6" type="ORF">ACJIZ3_005529</name>
</gene>
<sequence length="221" mass="23514">MAVLSSGGMWPLIFSSRTKNSITPALTHSYSKPFSTLCSFKYSHKNSLPEYPNTIADKVLADIQNSGIIACLRAQSAEVAIEAARAAFRGGISVLEVVMSTPCVFEVLQCLVQEYPSASIGVGTVLDIRDAKNAIKLGAKFLMSPVMVKDMLDDVAEGQALYIPGVMTPTEVYPVSALGGVQYIAAVRKPFPHIPMVASQGIIIGEQGTSSPRSMDAICAN</sequence>
<evidence type="ECO:0000256" key="5">
    <source>
        <dbReference type="ARBA" id="ARBA00023277"/>
    </source>
</evidence>
<dbReference type="Proteomes" id="UP001634393">
    <property type="component" value="Unassembled WGS sequence"/>
</dbReference>
<dbReference type="PANTHER" id="PTHR30246">
    <property type="entry name" value="2-KETO-3-DEOXY-6-PHOSPHOGLUCONATE ALDOLASE"/>
    <property type="match status" value="1"/>
</dbReference>
<dbReference type="InterPro" id="IPR000887">
    <property type="entry name" value="Aldlse_KDPG_KHG"/>
</dbReference>
<dbReference type="GO" id="GO:0016829">
    <property type="term" value="F:lyase activity"/>
    <property type="evidence" value="ECO:0007669"/>
    <property type="project" value="UniProtKB-KW"/>
</dbReference>
<comment type="caution">
    <text evidence="6">The sequence shown here is derived from an EMBL/GenBank/DDBJ whole genome shotgun (WGS) entry which is preliminary data.</text>
</comment>